<dbReference type="InterPro" id="IPR043519">
    <property type="entry name" value="NT_sf"/>
</dbReference>
<protein>
    <submittedName>
        <fullName evidence="1">Uncharacterized protein</fullName>
    </submittedName>
</protein>
<dbReference type="InterPro" id="IPR046043">
    <property type="entry name" value="DUF6001"/>
</dbReference>
<reference evidence="1 2" key="1">
    <citation type="submission" date="2018-08" db="EMBL/GenBank/DDBJ databases">
        <title>Recombination of ecologically and evolutionarily significant loci maintains genetic cohesion in the Pseudomonas syringae species complex.</title>
        <authorList>
            <person name="Dillon M."/>
            <person name="Thakur S."/>
            <person name="Almeida R.N.D."/>
            <person name="Weir B.S."/>
            <person name="Guttman D.S."/>
        </authorList>
    </citation>
    <scope>NUCLEOTIDE SEQUENCE [LARGE SCALE GENOMIC DNA]</scope>
    <source>
        <strain evidence="1 2">ICMP 3934</strain>
    </source>
</reference>
<dbReference type="AlphaFoldDB" id="A0A0Q0DQD0"/>
<organism evidence="1 2">
    <name type="scientific">Pseudomonas syringae pv. theae</name>
    <dbReference type="NCBI Taxonomy" id="103985"/>
    <lineage>
        <taxon>Bacteria</taxon>
        <taxon>Pseudomonadati</taxon>
        <taxon>Pseudomonadota</taxon>
        <taxon>Gammaproteobacteria</taxon>
        <taxon>Pseudomonadales</taxon>
        <taxon>Pseudomonadaceae</taxon>
        <taxon>Pseudomonas</taxon>
        <taxon>Pseudomonas syringae</taxon>
    </lineage>
</organism>
<proteinExistence type="predicted"/>
<gene>
    <name evidence="1" type="ORF">ALP44_00762</name>
</gene>
<name>A0A0Q0DQD0_PSESX</name>
<accession>A0A0Q0DQD0</accession>
<dbReference type="SUPFAM" id="SSF81301">
    <property type="entry name" value="Nucleotidyltransferase"/>
    <property type="match status" value="1"/>
</dbReference>
<dbReference type="Proteomes" id="UP000282636">
    <property type="component" value="Unassembled WGS sequence"/>
</dbReference>
<sequence length="356" mass="39654">MDFHAFYSNNARQFLAARQLAFAELEDVVKRQYAEARLTLITSSPVHGIANSASDIDLMCVTDTLQSDQSMASQIYHKEHHMEVVAFAQEEVSISLSHLALAAEKTTAEKLFAFKQWDKQQPVPRKYLERLVCAVSTDQSLPYLDSQKYLSALWSVAAFDDFRQSACFSVLAWRSGEYRAAAAYACNAVLFLMNATLARHGWVNSNRKWTLLRWDRALNRHAIVPGDSLTRAVEQLWQRAYPACLDGLQGQDIIQLCELTLLAEQAFACEADYAALEPSIKRPAASVFLPGVDFVLTDKQQATLLAHEDVPQLRSTRPIDLAEQSPQAAACLLRAARAGLVGFSLKDHHPQQGAQA</sequence>
<dbReference type="RefSeq" id="WP_020325585.1">
    <property type="nucleotide sequence ID" value="NZ_BQUM01000045.1"/>
</dbReference>
<evidence type="ECO:0000313" key="1">
    <source>
        <dbReference type="EMBL" id="RMT71117.1"/>
    </source>
</evidence>
<dbReference type="Pfam" id="PF19464">
    <property type="entry name" value="DUF6001"/>
    <property type="match status" value="1"/>
</dbReference>
<dbReference type="EMBL" id="RBTL01000097">
    <property type="protein sequence ID" value="RMT71117.1"/>
    <property type="molecule type" value="Genomic_DNA"/>
</dbReference>
<comment type="caution">
    <text evidence="1">The sequence shown here is derived from an EMBL/GenBank/DDBJ whole genome shotgun (WGS) entry which is preliminary data.</text>
</comment>
<evidence type="ECO:0000313" key="2">
    <source>
        <dbReference type="Proteomes" id="UP000282636"/>
    </source>
</evidence>